<dbReference type="Proteomes" id="UP000748025">
    <property type="component" value="Unassembled WGS sequence"/>
</dbReference>
<feature type="non-terminal residue" evidence="2">
    <location>
        <position position="1"/>
    </location>
</feature>
<evidence type="ECO:0000313" key="3">
    <source>
        <dbReference type="Proteomes" id="UP000748025"/>
    </source>
</evidence>
<feature type="region of interest" description="Disordered" evidence="1">
    <location>
        <begin position="1"/>
        <end position="67"/>
    </location>
</feature>
<dbReference type="EMBL" id="SRPW01001180">
    <property type="protein sequence ID" value="KAG6005377.1"/>
    <property type="molecule type" value="Genomic_DNA"/>
</dbReference>
<proteinExistence type="predicted"/>
<comment type="caution">
    <text evidence="2">The sequence shown here is derived from an EMBL/GenBank/DDBJ whole genome shotgun (WGS) entry which is preliminary data.</text>
</comment>
<sequence length="67" mass="7571">PRSSRHRGDAPRAIQDRRLAPSLPARHHEHLPEERDAAAEQDGVGSHQPSAVQWNDGTRTQWMGSWI</sequence>
<feature type="compositionally biased region" description="Basic and acidic residues" evidence="1">
    <location>
        <begin position="1"/>
        <end position="19"/>
    </location>
</feature>
<feature type="compositionally biased region" description="Polar residues" evidence="1">
    <location>
        <begin position="47"/>
        <end position="67"/>
    </location>
</feature>
<keyword evidence="3" id="KW-1185">Reference proteome</keyword>
<accession>A0A9P7N9Y1</accession>
<name>A0A9P7N9Y1_9HYPO</name>
<reference evidence="2" key="1">
    <citation type="journal article" date="2020" name="bioRxiv">
        <title>Whole genome comparisons of ergot fungi reveals the divergence and evolution of species within the genus Claviceps are the result of varying mechanisms driving genome evolution and host range expansion.</title>
        <authorList>
            <person name="Wyka S.A."/>
            <person name="Mondo S.J."/>
            <person name="Liu M."/>
            <person name="Dettman J."/>
            <person name="Nalam V."/>
            <person name="Broders K.D."/>
        </authorList>
    </citation>
    <scope>NUCLEOTIDE SEQUENCE</scope>
    <source>
        <strain evidence="2">CCC 602</strain>
    </source>
</reference>
<evidence type="ECO:0000256" key="1">
    <source>
        <dbReference type="SAM" id="MobiDB-lite"/>
    </source>
</evidence>
<evidence type="ECO:0000313" key="2">
    <source>
        <dbReference type="EMBL" id="KAG6005377.1"/>
    </source>
</evidence>
<protein>
    <submittedName>
        <fullName evidence="2">Uncharacterized protein</fullName>
    </submittedName>
</protein>
<organism evidence="2 3">
    <name type="scientific">Claviceps pusilla</name>
    <dbReference type="NCBI Taxonomy" id="123648"/>
    <lineage>
        <taxon>Eukaryota</taxon>
        <taxon>Fungi</taxon>
        <taxon>Dikarya</taxon>
        <taxon>Ascomycota</taxon>
        <taxon>Pezizomycotina</taxon>
        <taxon>Sordariomycetes</taxon>
        <taxon>Hypocreomycetidae</taxon>
        <taxon>Hypocreales</taxon>
        <taxon>Clavicipitaceae</taxon>
        <taxon>Claviceps</taxon>
    </lineage>
</organism>
<dbReference type="AlphaFoldDB" id="A0A9P7N9Y1"/>
<gene>
    <name evidence="2" type="ORF">E4U43_000600</name>
</gene>